<evidence type="ECO:0000259" key="2">
    <source>
        <dbReference type="SMART" id="SM00829"/>
    </source>
</evidence>
<dbReference type="Gene3D" id="3.40.50.720">
    <property type="entry name" value="NAD(P)-binding Rossmann-like Domain"/>
    <property type="match status" value="1"/>
</dbReference>
<dbReference type="SUPFAM" id="SSF50129">
    <property type="entry name" value="GroES-like"/>
    <property type="match status" value="1"/>
</dbReference>
<reference evidence="3" key="1">
    <citation type="submission" date="2021-04" db="EMBL/GenBank/DDBJ databases">
        <title>Pseudonocardia sp. nov., isolated from sandy soil of mangrove forest.</title>
        <authorList>
            <person name="Zan Z."/>
            <person name="Huang R."/>
            <person name="Liu W."/>
        </authorList>
    </citation>
    <scope>NUCLEOTIDE SEQUENCE</scope>
    <source>
        <strain evidence="3">S2-4</strain>
    </source>
</reference>
<dbReference type="RefSeq" id="WP_252440896.1">
    <property type="nucleotide sequence ID" value="NZ_JAGSOV010000041.1"/>
</dbReference>
<protein>
    <submittedName>
        <fullName evidence="3">NADP-dependent oxidoreductase</fullName>
    </submittedName>
</protein>
<dbReference type="Proteomes" id="UP001165283">
    <property type="component" value="Unassembled WGS sequence"/>
</dbReference>
<dbReference type="InterPro" id="IPR036291">
    <property type="entry name" value="NAD(P)-bd_dom_sf"/>
</dbReference>
<organism evidence="3 4">
    <name type="scientific">Pseudonocardia humida</name>
    <dbReference type="NCBI Taxonomy" id="2800819"/>
    <lineage>
        <taxon>Bacteria</taxon>
        <taxon>Bacillati</taxon>
        <taxon>Actinomycetota</taxon>
        <taxon>Actinomycetes</taxon>
        <taxon>Pseudonocardiales</taxon>
        <taxon>Pseudonocardiaceae</taxon>
        <taxon>Pseudonocardia</taxon>
    </lineage>
</organism>
<feature type="domain" description="Enoyl reductase (ER)" evidence="2">
    <location>
        <begin position="10"/>
        <end position="298"/>
    </location>
</feature>
<dbReference type="PANTHER" id="PTHR44154:SF1">
    <property type="entry name" value="QUINONE OXIDOREDUCTASE"/>
    <property type="match status" value="1"/>
</dbReference>
<dbReference type="InterPro" id="IPR011032">
    <property type="entry name" value="GroES-like_sf"/>
</dbReference>
<keyword evidence="4" id="KW-1185">Reference proteome</keyword>
<comment type="caution">
    <text evidence="3">The sequence shown here is derived from an EMBL/GenBank/DDBJ whole genome shotgun (WGS) entry which is preliminary data.</text>
</comment>
<dbReference type="InterPro" id="IPR051603">
    <property type="entry name" value="Zinc-ADH_QOR/CCCR"/>
</dbReference>
<dbReference type="EMBL" id="JAGSOV010000041">
    <property type="protein sequence ID" value="MCO1657314.1"/>
    <property type="molecule type" value="Genomic_DNA"/>
</dbReference>
<keyword evidence="1" id="KW-0521">NADP</keyword>
<gene>
    <name evidence="3" type="ORF">KDL28_19850</name>
</gene>
<proteinExistence type="predicted"/>
<dbReference type="InterPro" id="IPR013154">
    <property type="entry name" value="ADH-like_N"/>
</dbReference>
<dbReference type="SMART" id="SM00829">
    <property type="entry name" value="PKS_ER"/>
    <property type="match status" value="1"/>
</dbReference>
<dbReference type="CDD" id="cd05289">
    <property type="entry name" value="MDR_like_2"/>
    <property type="match status" value="1"/>
</dbReference>
<dbReference type="Gene3D" id="3.90.180.10">
    <property type="entry name" value="Medium-chain alcohol dehydrogenases, catalytic domain"/>
    <property type="match status" value="1"/>
</dbReference>
<evidence type="ECO:0000313" key="3">
    <source>
        <dbReference type="EMBL" id="MCO1657314.1"/>
    </source>
</evidence>
<sequence>MRAYGFSEIGGPDKQTFLDVPVPAPGPDEVLVRVRAAAVNPGDWRVRNGSYGTAGPAVLGREVAGTVTALGPGVDGFAVGDEVFGGCPGMVGGWAEQALVTASFAAHRPESVTPEAAAALPVAAGTAYDALEQLGLPPGATLVVNGAGGGVGIPAVQLARARGLTVVGVASPAKHDLVAGLGAIPVAYGPGVLDRVRAAAPGGVDAVFDLAGGDALRTVAELVADRSRLFSVADRPVIAELGGRVVERDRSTAVLAELARLVAAGQLDPHISEVRPLDEAGEALALVESGHAEGKVVLRMPVD</sequence>
<name>A0ABT1A385_9PSEU</name>
<accession>A0ABT1A385</accession>
<evidence type="ECO:0000313" key="4">
    <source>
        <dbReference type="Proteomes" id="UP001165283"/>
    </source>
</evidence>
<dbReference type="SUPFAM" id="SSF51735">
    <property type="entry name" value="NAD(P)-binding Rossmann-fold domains"/>
    <property type="match status" value="1"/>
</dbReference>
<dbReference type="Pfam" id="PF08240">
    <property type="entry name" value="ADH_N"/>
    <property type="match status" value="1"/>
</dbReference>
<dbReference type="InterPro" id="IPR020843">
    <property type="entry name" value="ER"/>
</dbReference>
<evidence type="ECO:0000256" key="1">
    <source>
        <dbReference type="ARBA" id="ARBA00022857"/>
    </source>
</evidence>
<dbReference type="Pfam" id="PF13602">
    <property type="entry name" value="ADH_zinc_N_2"/>
    <property type="match status" value="1"/>
</dbReference>
<dbReference type="PANTHER" id="PTHR44154">
    <property type="entry name" value="QUINONE OXIDOREDUCTASE"/>
    <property type="match status" value="1"/>
</dbReference>